<dbReference type="PANTHER" id="PTHR47052">
    <property type="entry name" value="CONSERVED SERINE PROLINE-RICH PROTEIN (AFU_ORTHOLOGUE AFUA_2G01790)"/>
    <property type="match status" value="1"/>
</dbReference>
<gene>
    <name evidence="1" type="ORF">ZOSMA_29G00240</name>
</gene>
<dbReference type="AlphaFoldDB" id="A0A0K9PBN0"/>
<dbReference type="EMBL" id="LFYR01000980">
    <property type="protein sequence ID" value="KMZ66376.1"/>
    <property type="molecule type" value="Genomic_DNA"/>
</dbReference>
<evidence type="ECO:0000313" key="1">
    <source>
        <dbReference type="EMBL" id="KMZ66376.1"/>
    </source>
</evidence>
<keyword evidence="2" id="KW-1185">Reference proteome</keyword>
<dbReference type="STRING" id="29655.A0A0K9PBN0"/>
<name>A0A0K9PBN0_ZOSMR</name>
<accession>A0A0K9PBN0</accession>
<protein>
    <submittedName>
        <fullName evidence="1">Elicitor-responsive protein</fullName>
    </submittedName>
</protein>
<evidence type="ECO:0000313" key="2">
    <source>
        <dbReference type="Proteomes" id="UP000036987"/>
    </source>
</evidence>
<dbReference type="Gene3D" id="2.60.40.150">
    <property type="entry name" value="C2 domain"/>
    <property type="match status" value="1"/>
</dbReference>
<dbReference type="CDD" id="cd00030">
    <property type="entry name" value="C2"/>
    <property type="match status" value="1"/>
</dbReference>
<comment type="caution">
    <text evidence="1">The sequence shown here is derived from an EMBL/GenBank/DDBJ whole genome shotgun (WGS) entry which is preliminary data.</text>
</comment>
<dbReference type="Proteomes" id="UP000036987">
    <property type="component" value="Unassembled WGS sequence"/>
</dbReference>
<dbReference type="PANTHER" id="PTHR47052:SF3">
    <property type="entry name" value="INGRESSION PROTEIN 1"/>
    <property type="match status" value="1"/>
</dbReference>
<reference evidence="2" key="1">
    <citation type="journal article" date="2016" name="Nature">
        <title>The genome of the seagrass Zostera marina reveals angiosperm adaptation to the sea.</title>
        <authorList>
            <person name="Olsen J.L."/>
            <person name="Rouze P."/>
            <person name="Verhelst B."/>
            <person name="Lin Y.-C."/>
            <person name="Bayer T."/>
            <person name="Collen J."/>
            <person name="Dattolo E."/>
            <person name="De Paoli E."/>
            <person name="Dittami S."/>
            <person name="Maumus F."/>
            <person name="Michel G."/>
            <person name="Kersting A."/>
            <person name="Lauritano C."/>
            <person name="Lohaus R."/>
            <person name="Toepel M."/>
            <person name="Tonon T."/>
            <person name="Vanneste K."/>
            <person name="Amirebrahimi M."/>
            <person name="Brakel J."/>
            <person name="Bostroem C."/>
            <person name="Chovatia M."/>
            <person name="Grimwood J."/>
            <person name="Jenkins J.W."/>
            <person name="Jueterbock A."/>
            <person name="Mraz A."/>
            <person name="Stam W.T."/>
            <person name="Tice H."/>
            <person name="Bornberg-Bauer E."/>
            <person name="Green P.J."/>
            <person name="Pearson G.A."/>
            <person name="Procaccini G."/>
            <person name="Duarte C.M."/>
            <person name="Schmutz J."/>
            <person name="Reusch T.B.H."/>
            <person name="Van de Peer Y."/>
        </authorList>
    </citation>
    <scope>NUCLEOTIDE SEQUENCE [LARGE SCALE GENOMIC DNA]</scope>
    <source>
        <strain evidence="2">cv. Finnish</strain>
    </source>
</reference>
<dbReference type="InterPro" id="IPR052981">
    <property type="entry name" value="Ingression_C2_domain"/>
</dbReference>
<proteinExistence type="predicted"/>
<dbReference type="OMA" id="IFRTRIC"/>
<dbReference type="InterPro" id="IPR035892">
    <property type="entry name" value="C2_domain_sf"/>
</dbReference>
<organism evidence="1 2">
    <name type="scientific">Zostera marina</name>
    <name type="common">Eelgrass</name>
    <dbReference type="NCBI Taxonomy" id="29655"/>
    <lineage>
        <taxon>Eukaryota</taxon>
        <taxon>Viridiplantae</taxon>
        <taxon>Streptophyta</taxon>
        <taxon>Embryophyta</taxon>
        <taxon>Tracheophyta</taxon>
        <taxon>Spermatophyta</taxon>
        <taxon>Magnoliopsida</taxon>
        <taxon>Liliopsida</taxon>
        <taxon>Zosteraceae</taxon>
        <taxon>Zostera</taxon>
    </lineage>
</organism>
<dbReference type="SUPFAM" id="SSF49562">
    <property type="entry name" value="C2 domain (Calcium/lipid-binding domain, CaLB)"/>
    <property type="match status" value="1"/>
</dbReference>
<sequence length="148" mass="16620">MTAPPSIQNQLLDITVVGCSNLPQPWGGITANHPYINLLYGSEIFRTRICLDEFKIQLIEGIRKIKVEVMNSNSFGADNIIGYGKIYLHKVLHVGYDSKTWPLLSKSFRQAGELKVIMHYENVEVPGTCCQNKKKWIVVGKTSSIIAK</sequence>